<keyword evidence="2" id="KW-1185">Reference proteome</keyword>
<reference evidence="1 2" key="1">
    <citation type="submission" date="2019-11" db="EMBL/GenBank/DDBJ databases">
        <authorList>
            <person name="Im W.T."/>
        </authorList>
    </citation>
    <scope>NUCLEOTIDE SEQUENCE [LARGE SCALE GENOMIC DNA]</scope>
    <source>
        <strain evidence="1 2">SB-02</strain>
    </source>
</reference>
<evidence type="ECO:0000313" key="1">
    <source>
        <dbReference type="EMBL" id="QGW28564.1"/>
    </source>
</evidence>
<evidence type="ECO:0000313" key="2">
    <source>
        <dbReference type="Proteomes" id="UP000426027"/>
    </source>
</evidence>
<dbReference type="Proteomes" id="UP000426027">
    <property type="component" value="Chromosome"/>
</dbReference>
<proteinExistence type="predicted"/>
<name>A0A6I6G8G1_9BACT</name>
<organism evidence="1 2">
    <name type="scientific">Phnomibacter ginsenosidimutans</name>
    <dbReference type="NCBI Taxonomy" id="2676868"/>
    <lineage>
        <taxon>Bacteria</taxon>
        <taxon>Pseudomonadati</taxon>
        <taxon>Bacteroidota</taxon>
        <taxon>Chitinophagia</taxon>
        <taxon>Chitinophagales</taxon>
        <taxon>Chitinophagaceae</taxon>
        <taxon>Phnomibacter</taxon>
    </lineage>
</organism>
<protein>
    <submittedName>
        <fullName evidence="1">Uncharacterized protein</fullName>
    </submittedName>
</protein>
<sequence length="145" mass="16622">MNRIVWIFFISTLNCFNTSSQANNLTFDRLTIAFNDNSLIPQYYTLIVKTKKVYSMTPFVSYLHIKGEKSSTTVKLNKTTKKSIFNTLHQIGCTIILQDNAPISGDNYFVIQTFIADTLTNTYCISEALAPPEIKKMYEVISRRK</sequence>
<accession>A0A6I6G8G1</accession>
<dbReference type="KEGG" id="fls:GLV81_11045"/>
<dbReference type="EMBL" id="CP046566">
    <property type="protein sequence ID" value="QGW28564.1"/>
    <property type="molecule type" value="Genomic_DNA"/>
</dbReference>
<gene>
    <name evidence="1" type="ORF">GLV81_11045</name>
</gene>
<dbReference type="AlphaFoldDB" id="A0A6I6G8G1"/>
<dbReference type="RefSeq" id="WP_157478917.1">
    <property type="nucleotide sequence ID" value="NZ_CP046566.1"/>
</dbReference>